<accession>A0A1H9YFI3</accession>
<evidence type="ECO:0000313" key="1">
    <source>
        <dbReference type="EMBL" id="SES67686.1"/>
    </source>
</evidence>
<proteinExistence type="predicted"/>
<dbReference type="AlphaFoldDB" id="A0A1H9YFI3"/>
<dbReference type="EMBL" id="FOHI01000001">
    <property type="protein sequence ID" value="SES67686.1"/>
    <property type="molecule type" value="Genomic_DNA"/>
</dbReference>
<sequence length="49" mass="5511">MIAITVRHHALSLAQQQQQQSIINPAYLATKDVELKSYVEIAKRAIAHL</sequence>
<reference evidence="1 2" key="1">
    <citation type="submission" date="2016-10" db="EMBL/GenBank/DDBJ databases">
        <authorList>
            <person name="de Groot N.N."/>
        </authorList>
    </citation>
    <scope>NUCLEOTIDE SEQUENCE [LARGE SCALE GENOMIC DNA]</scope>
    <source>
        <strain evidence="1 2">Nl7</strain>
    </source>
</reference>
<protein>
    <submittedName>
        <fullName evidence="1">Uncharacterized protein</fullName>
    </submittedName>
</protein>
<organism evidence="1 2">
    <name type="scientific">Nitrosospira multiformis</name>
    <dbReference type="NCBI Taxonomy" id="1231"/>
    <lineage>
        <taxon>Bacteria</taxon>
        <taxon>Pseudomonadati</taxon>
        <taxon>Pseudomonadota</taxon>
        <taxon>Betaproteobacteria</taxon>
        <taxon>Nitrosomonadales</taxon>
        <taxon>Nitrosomonadaceae</taxon>
        <taxon>Nitrosospira</taxon>
    </lineage>
</organism>
<gene>
    <name evidence="1" type="ORF">SAMN05216412_101200</name>
</gene>
<dbReference type="RefSeq" id="WP_177171011.1">
    <property type="nucleotide sequence ID" value="NZ_FOHI01000001.1"/>
</dbReference>
<name>A0A1H9YFI3_9PROT</name>
<evidence type="ECO:0000313" key="2">
    <source>
        <dbReference type="Proteomes" id="UP000183339"/>
    </source>
</evidence>
<dbReference type="Proteomes" id="UP000183339">
    <property type="component" value="Unassembled WGS sequence"/>
</dbReference>